<comment type="caution">
    <text evidence="2">The sequence shown here is derived from an EMBL/GenBank/DDBJ whole genome shotgun (WGS) entry which is preliminary data.</text>
</comment>
<evidence type="ECO:0000313" key="2">
    <source>
        <dbReference type="EMBL" id="KAF9062557.1"/>
    </source>
</evidence>
<sequence length="299" mass="31281">MPSVLTLTALSILLTLCTLSAQATNTQGLTTRQTKTPNPFAITNFGLGAKALVIATSHASFVQRVNTTVFGADPIATCILQGNGEGVDMVVLNSSPPTTQCVLVGTSLSATIRFLFQFSSAGAGGPFVNTPIVQALVTAVGTTTMVSAQTEDSTDNDLNDSVVSALVQGSPSGLAVPQVVNSASLESTLVESDLFFRPTDNITVSVRAFSGESTLSEFSASTQDWGKVTGEIIDINQEPIFPNLLVMRFLFSESTSEQPEMQNATLLLNGIVTFRGARPTGIPTSGVGWISDLILGDLE</sequence>
<keyword evidence="1" id="KW-0732">Signal</keyword>
<dbReference type="AlphaFoldDB" id="A0A9P5PG32"/>
<keyword evidence="3" id="KW-1185">Reference proteome</keyword>
<accession>A0A9P5PG32</accession>
<dbReference type="Gene3D" id="2.60.120.400">
    <property type="entry name" value="Calcium-mediated lectin"/>
    <property type="match status" value="1"/>
</dbReference>
<protein>
    <submittedName>
        <fullName evidence="2">Uncharacterized protein</fullName>
    </submittedName>
</protein>
<gene>
    <name evidence="2" type="ORF">BDP27DRAFT_1368731</name>
</gene>
<name>A0A9P5PG32_9AGAR</name>
<evidence type="ECO:0000256" key="1">
    <source>
        <dbReference type="SAM" id="SignalP"/>
    </source>
</evidence>
<dbReference type="Proteomes" id="UP000772434">
    <property type="component" value="Unassembled WGS sequence"/>
</dbReference>
<dbReference type="OrthoDB" id="3102846at2759"/>
<dbReference type="InterPro" id="IPR036684">
    <property type="entry name" value="Ca_lectin_sf"/>
</dbReference>
<organism evidence="2 3">
    <name type="scientific">Rhodocollybia butyracea</name>
    <dbReference type="NCBI Taxonomy" id="206335"/>
    <lineage>
        <taxon>Eukaryota</taxon>
        <taxon>Fungi</taxon>
        <taxon>Dikarya</taxon>
        <taxon>Basidiomycota</taxon>
        <taxon>Agaricomycotina</taxon>
        <taxon>Agaricomycetes</taxon>
        <taxon>Agaricomycetidae</taxon>
        <taxon>Agaricales</taxon>
        <taxon>Marasmiineae</taxon>
        <taxon>Omphalotaceae</taxon>
        <taxon>Rhodocollybia</taxon>
    </lineage>
</organism>
<feature type="signal peptide" evidence="1">
    <location>
        <begin position="1"/>
        <end position="23"/>
    </location>
</feature>
<evidence type="ECO:0000313" key="3">
    <source>
        <dbReference type="Proteomes" id="UP000772434"/>
    </source>
</evidence>
<feature type="chain" id="PRO_5040340019" evidence="1">
    <location>
        <begin position="24"/>
        <end position="299"/>
    </location>
</feature>
<proteinExistence type="predicted"/>
<dbReference type="EMBL" id="JADNRY010000168">
    <property type="protein sequence ID" value="KAF9062557.1"/>
    <property type="molecule type" value="Genomic_DNA"/>
</dbReference>
<reference evidence="2" key="1">
    <citation type="submission" date="2020-11" db="EMBL/GenBank/DDBJ databases">
        <authorList>
            <consortium name="DOE Joint Genome Institute"/>
            <person name="Ahrendt S."/>
            <person name="Riley R."/>
            <person name="Andreopoulos W."/>
            <person name="Labutti K."/>
            <person name="Pangilinan J."/>
            <person name="Ruiz-Duenas F.J."/>
            <person name="Barrasa J.M."/>
            <person name="Sanchez-Garcia M."/>
            <person name="Camarero S."/>
            <person name="Miyauchi S."/>
            <person name="Serrano A."/>
            <person name="Linde D."/>
            <person name="Babiker R."/>
            <person name="Drula E."/>
            <person name="Ayuso-Fernandez I."/>
            <person name="Pacheco R."/>
            <person name="Padilla G."/>
            <person name="Ferreira P."/>
            <person name="Barriuso J."/>
            <person name="Kellner H."/>
            <person name="Castanera R."/>
            <person name="Alfaro M."/>
            <person name="Ramirez L."/>
            <person name="Pisabarro A.G."/>
            <person name="Kuo A."/>
            <person name="Tritt A."/>
            <person name="Lipzen A."/>
            <person name="He G."/>
            <person name="Yan M."/>
            <person name="Ng V."/>
            <person name="Cullen D."/>
            <person name="Martin F."/>
            <person name="Rosso M.-N."/>
            <person name="Henrissat B."/>
            <person name="Hibbett D."/>
            <person name="Martinez A.T."/>
            <person name="Grigoriev I.V."/>
        </authorList>
    </citation>
    <scope>NUCLEOTIDE SEQUENCE</scope>
    <source>
        <strain evidence="2">AH 40177</strain>
    </source>
</reference>